<dbReference type="InterPro" id="IPR014036">
    <property type="entry name" value="DeoR-like_C"/>
</dbReference>
<dbReference type="Proteomes" id="UP000295416">
    <property type="component" value="Unassembled WGS sequence"/>
</dbReference>
<dbReference type="InterPro" id="IPR001034">
    <property type="entry name" value="DeoR_HTH"/>
</dbReference>
<dbReference type="SMART" id="SM00420">
    <property type="entry name" value="HTH_DEOR"/>
    <property type="match status" value="1"/>
</dbReference>
<dbReference type="SUPFAM" id="SSF46785">
    <property type="entry name" value="Winged helix' DNA-binding domain"/>
    <property type="match status" value="1"/>
</dbReference>
<dbReference type="SUPFAM" id="SSF100950">
    <property type="entry name" value="NagB/RpiA/CoA transferase-like"/>
    <property type="match status" value="1"/>
</dbReference>
<organism evidence="5 6">
    <name type="scientific">Scopulibacillus darangshiensis</name>
    <dbReference type="NCBI Taxonomy" id="442528"/>
    <lineage>
        <taxon>Bacteria</taxon>
        <taxon>Bacillati</taxon>
        <taxon>Bacillota</taxon>
        <taxon>Bacilli</taxon>
        <taxon>Bacillales</taxon>
        <taxon>Sporolactobacillaceae</taxon>
        <taxon>Scopulibacillus</taxon>
    </lineage>
</organism>
<name>A0A4R2NHM3_9BACL</name>
<dbReference type="Gene3D" id="3.40.50.1360">
    <property type="match status" value="1"/>
</dbReference>
<keyword evidence="6" id="KW-1185">Reference proteome</keyword>
<evidence type="ECO:0000256" key="3">
    <source>
        <dbReference type="ARBA" id="ARBA00023163"/>
    </source>
</evidence>
<dbReference type="OrthoDB" id="9797223at2"/>
<dbReference type="InterPro" id="IPR037171">
    <property type="entry name" value="NagB/RpiA_transferase-like"/>
</dbReference>
<proteinExistence type="predicted"/>
<reference evidence="5 6" key="1">
    <citation type="submission" date="2019-03" db="EMBL/GenBank/DDBJ databases">
        <title>Genomic Encyclopedia of Type Strains, Phase IV (KMG-IV): sequencing the most valuable type-strain genomes for metagenomic binning, comparative biology and taxonomic classification.</title>
        <authorList>
            <person name="Goeker M."/>
        </authorList>
    </citation>
    <scope>NUCLEOTIDE SEQUENCE [LARGE SCALE GENOMIC DNA]</scope>
    <source>
        <strain evidence="5 6">DSM 19377</strain>
    </source>
</reference>
<protein>
    <submittedName>
        <fullName evidence="5">DeoR family transcriptional regulator</fullName>
    </submittedName>
</protein>
<evidence type="ECO:0000259" key="4">
    <source>
        <dbReference type="PROSITE" id="PS51000"/>
    </source>
</evidence>
<dbReference type="EMBL" id="SLXK01000048">
    <property type="protein sequence ID" value="TCP20861.1"/>
    <property type="molecule type" value="Genomic_DNA"/>
</dbReference>
<evidence type="ECO:0000313" key="6">
    <source>
        <dbReference type="Proteomes" id="UP000295416"/>
    </source>
</evidence>
<accession>A0A4R2NHM3</accession>
<dbReference type="PANTHER" id="PTHR30363:SF56">
    <property type="entry name" value="TRANSCRIPTIONAL REGULATOR, DEOR FAMILY"/>
    <property type="match status" value="1"/>
</dbReference>
<sequence length="251" mass="27562">MLTPERHKLIMEIIKEKKVAAIQDLVEGTGSSESTIRRDLVQLEKENKLLRFHGGAQLAGSKSEETTINERSLASLNEKMAIAKHAAGLVQAGDCVFLDAGTTTYHMVEHLRKDILVVTNGLSLIDHCIDKDLETYVIGGKVKPKTNAFIGKGAIDGISAYRFDKCFIGMNGIHPDFGYTTPDPEEAMIKQTAIHLSNKAFVIADESKFGRTSFSKVHDLGAAAIITNAVQDLKSLSEYRKLTQIEMVKTT</sequence>
<dbReference type="InterPro" id="IPR018356">
    <property type="entry name" value="Tscrpt_reg_HTH_DeoR_CS"/>
</dbReference>
<keyword evidence="2" id="KW-0238">DNA-binding</keyword>
<dbReference type="AlphaFoldDB" id="A0A4R2NHM3"/>
<comment type="caution">
    <text evidence="5">The sequence shown here is derived from an EMBL/GenBank/DDBJ whole genome shotgun (WGS) entry which is preliminary data.</text>
</comment>
<keyword evidence="1" id="KW-0805">Transcription regulation</keyword>
<dbReference type="PRINTS" id="PR00037">
    <property type="entry name" value="HTHLACR"/>
</dbReference>
<dbReference type="Pfam" id="PF00455">
    <property type="entry name" value="DeoRC"/>
    <property type="match status" value="1"/>
</dbReference>
<dbReference type="PROSITE" id="PS51000">
    <property type="entry name" value="HTH_DEOR_2"/>
    <property type="match status" value="1"/>
</dbReference>
<dbReference type="InterPro" id="IPR050313">
    <property type="entry name" value="Carb_Metab_HTH_regulators"/>
</dbReference>
<evidence type="ECO:0000256" key="1">
    <source>
        <dbReference type="ARBA" id="ARBA00023015"/>
    </source>
</evidence>
<evidence type="ECO:0000313" key="5">
    <source>
        <dbReference type="EMBL" id="TCP20861.1"/>
    </source>
</evidence>
<dbReference type="RefSeq" id="WP_132747930.1">
    <property type="nucleotide sequence ID" value="NZ_SLXK01000048.1"/>
</dbReference>
<gene>
    <name evidence="5" type="ORF">EV207_14810</name>
</gene>
<evidence type="ECO:0000256" key="2">
    <source>
        <dbReference type="ARBA" id="ARBA00023125"/>
    </source>
</evidence>
<dbReference type="SMART" id="SM01134">
    <property type="entry name" value="DeoRC"/>
    <property type="match status" value="1"/>
</dbReference>
<keyword evidence="3" id="KW-0804">Transcription</keyword>
<feature type="domain" description="HTH deoR-type" evidence="4">
    <location>
        <begin position="3"/>
        <end position="58"/>
    </location>
</feature>
<dbReference type="PROSITE" id="PS00894">
    <property type="entry name" value="HTH_DEOR_1"/>
    <property type="match status" value="1"/>
</dbReference>
<dbReference type="GO" id="GO:0003677">
    <property type="term" value="F:DNA binding"/>
    <property type="evidence" value="ECO:0007669"/>
    <property type="project" value="UniProtKB-KW"/>
</dbReference>
<dbReference type="GO" id="GO:0003700">
    <property type="term" value="F:DNA-binding transcription factor activity"/>
    <property type="evidence" value="ECO:0007669"/>
    <property type="project" value="InterPro"/>
</dbReference>
<dbReference type="PANTHER" id="PTHR30363">
    <property type="entry name" value="HTH-TYPE TRANSCRIPTIONAL REGULATOR SRLR-RELATED"/>
    <property type="match status" value="1"/>
</dbReference>
<dbReference type="Pfam" id="PF08220">
    <property type="entry name" value="HTH_DeoR"/>
    <property type="match status" value="1"/>
</dbReference>
<dbReference type="InterPro" id="IPR036390">
    <property type="entry name" value="WH_DNA-bd_sf"/>
</dbReference>